<evidence type="ECO:0000313" key="2">
    <source>
        <dbReference type="EMBL" id="KYO38015.1"/>
    </source>
</evidence>
<dbReference type="EMBL" id="AKHW03002540">
    <property type="protein sequence ID" value="KYO38015.1"/>
    <property type="molecule type" value="Genomic_DNA"/>
</dbReference>
<proteinExistence type="predicted"/>
<feature type="compositionally biased region" description="Acidic residues" evidence="1">
    <location>
        <begin position="100"/>
        <end position="115"/>
    </location>
</feature>
<keyword evidence="3" id="KW-1185">Reference proteome</keyword>
<reference evidence="2 3" key="1">
    <citation type="journal article" date="2012" name="Genome Biol.">
        <title>Sequencing three crocodilian genomes to illuminate the evolution of archosaurs and amniotes.</title>
        <authorList>
            <person name="St John J.A."/>
            <person name="Braun E.L."/>
            <person name="Isberg S.R."/>
            <person name="Miles L.G."/>
            <person name="Chong A.Y."/>
            <person name="Gongora J."/>
            <person name="Dalzell P."/>
            <person name="Moran C."/>
            <person name="Bed'hom B."/>
            <person name="Abzhanov A."/>
            <person name="Burgess S.C."/>
            <person name="Cooksey A.M."/>
            <person name="Castoe T.A."/>
            <person name="Crawford N.G."/>
            <person name="Densmore L.D."/>
            <person name="Drew J.C."/>
            <person name="Edwards S.V."/>
            <person name="Faircloth B.C."/>
            <person name="Fujita M.K."/>
            <person name="Greenwold M.J."/>
            <person name="Hoffmann F.G."/>
            <person name="Howard J.M."/>
            <person name="Iguchi T."/>
            <person name="Janes D.E."/>
            <person name="Khan S.Y."/>
            <person name="Kohno S."/>
            <person name="de Koning A.J."/>
            <person name="Lance S.L."/>
            <person name="McCarthy F.M."/>
            <person name="McCormack J.E."/>
            <person name="Merchant M.E."/>
            <person name="Peterson D.G."/>
            <person name="Pollock D.D."/>
            <person name="Pourmand N."/>
            <person name="Raney B.J."/>
            <person name="Roessler K.A."/>
            <person name="Sanford J.R."/>
            <person name="Sawyer R.H."/>
            <person name="Schmidt C.J."/>
            <person name="Triplett E.W."/>
            <person name="Tuberville T.D."/>
            <person name="Venegas-Anaya M."/>
            <person name="Howard J.T."/>
            <person name="Jarvis E.D."/>
            <person name="Guillette L.J.Jr."/>
            <person name="Glenn T.C."/>
            <person name="Green R.E."/>
            <person name="Ray D.A."/>
        </authorList>
    </citation>
    <scope>NUCLEOTIDE SEQUENCE [LARGE SCALE GENOMIC DNA]</scope>
    <source>
        <strain evidence="2">KSC_2009_1</strain>
    </source>
</reference>
<dbReference type="Proteomes" id="UP000050525">
    <property type="component" value="Unassembled WGS sequence"/>
</dbReference>
<name>A0A151NNH7_ALLMI</name>
<organism evidence="2 3">
    <name type="scientific">Alligator mississippiensis</name>
    <name type="common">American alligator</name>
    <dbReference type="NCBI Taxonomy" id="8496"/>
    <lineage>
        <taxon>Eukaryota</taxon>
        <taxon>Metazoa</taxon>
        <taxon>Chordata</taxon>
        <taxon>Craniata</taxon>
        <taxon>Vertebrata</taxon>
        <taxon>Euteleostomi</taxon>
        <taxon>Archelosauria</taxon>
        <taxon>Archosauria</taxon>
        <taxon>Crocodylia</taxon>
        <taxon>Alligatoridae</taxon>
        <taxon>Alligatorinae</taxon>
        <taxon>Alligator</taxon>
    </lineage>
</organism>
<feature type="compositionally biased region" description="Basic and acidic residues" evidence="1">
    <location>
        <begin position="85"/>
        <end position="99"/>
    </location>
</feature>
<protein>
    <submittedName>
        <fullName evidence="2">Uncharacterized protein</fullName>
    </submittedName>
</protein>
<dbReference type="AlphaFoldDB" id="A0A151NNH7"/>
<gene>
    <name evidence="2" type="ORF">Y1Q_0019490</name>
</gene>
<comment type="caution">
    <text evidence="2">The sequence shown here is derived from an EMBL/GenBank/DDBJ whole genome shotgun (WGS) entry which is preliminary data.</text>
</comment>
<accession>A0A151NNH7</accession>
<evidence type="ECO:0000256" key="1">
    <source>
        <dbReference type="SAM" id="MobiDB-lite"/>
    </source>
</evidence>
<sequence>MMRGWGNKETECKLLLLPGLVPVCERYALWKAKNLLTNRHLDHTVKDCIEIGLTEMYQYYRKTEENDGKEMADFIWKRGDWHRLFRGKPSKENNKKDSGVDSDGDNDNNEYDDDE</sequence>
<feature type="region of interest" description="Disordered" evidence="1">
    <location>
        <begin position="85"/>
        <end position="115"/>
    </location>
</feature>
<evidence type="ECO:0000313" key="3">
    <source>
        <dbReference type="Proteomes" id="UP000050525"/>
    </source>
</evidence>